<evidence type="ECO:0000256" key="1">
    <source>
        <dbReference type="SAM" id="MobiDB-lite"/>
    </source>
</evidence>
<dbReference type="Proteomes" id="UP000000702">
    <property type="component" value="Unassembled WGS sequence"/>
</dbReference>
<gene>
    <name evidence="3" type="ORF">TCIL3000_0_13380</name>
</gene>
<dbReference type="VEuPathDB" id="TriTrypDB:TcIL3000_0_13380"/>
<proteinExistence type="predicted"/>
<reference evidence="3" key="1">
    <citation type="journal article" date="2012" name="Proc. Natl. Acad. Sci. U.S.A.">
        <title>Antigenic diversity is generated by distinct evolutionary mechanisms in African trypanosome species.</title>
        <authorList>
            <person name="Jackson A.P."/>
            <person name="Berry A."/>
            <person name="Aslett M."/>
            <person name="Allison H.C."/>
            <person name="Burton P."/>
            <person name="Vavrova-Anderson J."/>
            <person name="Brown R."/>
            <person name="Browne H."/>
            <person name="Corton N."/>
            <person name="Hauser H."/>
            <person name="Gamble J."/>
            <person name="Gilderthorp R."/>
            <person name="Marcello L."/>
            <person name="McQuillan J."/>
            <person name="Otto T.D."/>
            <person name="Quail M.A."/>
            <person name="Sanders M.J."/>
            <person name="van Tonder A."/>
            <person name="Ginger M.L."/>
            <person name="Field M.C."/>
            <person name="Barry J.D."/>
            <person name="Hertz-Fowler C."/>
            <person name="Berriman M."/>
        </authorList>
    </citation>
    <scope>NUCLEOTIDE SEQUENCE [LARGE SCALE GENOMIC DNA]</scope>
    <source>
        <strain evidence="3">IL3000</strain>
    </source>
</reference>
<evidence type="ECO:0000313" key="4">
    <source>
        <dbReference type="Proteomes" id="UP000000702"/>
    </source>
</evidence>
<dbReference type="EMBL" id="CAEQ01002273">
    <property type="protein sequence ID" value="CCD16414.1"/>
    <property type="molecule type" value="Genomic_DNA"/>
</dbReference>
<evidence type="ECO:0000313" key="3">
    <source>
        <dbReference type="EMBL" id="CCD16414.1"/>
    </source>
</evidence>
<name>F9WGH8_TRYCI</name>
<sequence length="183" mass="20715">MSRSRLSHYGTGATHSRGTKCWPPTQGTQRCWHNCSIILERGCSHAPTSMERRVSMRAVYWLLECKPTKPQGYPLVRRMLTDNEDNTPRSGTSSDLLSLICRTIRAITEAPRPSRTSIAFPSAHDPQSLFLSFCVVGGVFRWDFFPLCLVLLHTVCCLSFFIIFSFLCLCTYLLFFFLCGVCG</sequence>
<keyword evidence="4" id="KW-1185">Reference proteome</keyword>
<protein>
    <submittedName>
        <fullName evidence="3">WGS project CAEQ00000000 data, annotated contig 503</fullName>
    </submittedName>
</protein>
<keyword evidence="2" id="KW-0472">Membrane</keyword>
<keyword evidence="2" id="KW-1133">Transmembrane helix</keyword>
<dbReference type="AlphaFoldDB" id="F9WGH8"/>
<feature type="transmembrane region" description="Helical" evidence="2">
    <location>
        <begin position="129"/>
        <end position="152"/>
    </location>
</feature>
<feature type="region of interest" description="Disordered" evidence="1">
    <location>
        <begin position="1"/>
        <end position="20"/>
    </location>
</feature>
<comment type="caution">
    <text evidence="3">The sequence shown here is derived from an EMBL/GenBank/DDBJ whole genome shotgun (WGS) entry which is preliminary data.</text>
</comment>
<feature type="transmembrane region" description="Helical" evidence="2">
    <location>
        <begin position="158"/>
        <end position="181"/>
    </location>
</feature>
<keyword evidence="2" id="KW-0812">Transmembrane</keyword>
<accession>F9WGH8</accession>
<organism evidence="3 4">
    <name type="scientific">Trypanosoma congolense (strain IL3000)</name>
    <dbReference type="NCBI Taxonomy" id="1068625"/>
    <lineage>
        <taxon>Eukaryota</taxon>
        <taxon>Discoba</taxon>
        <taxon>Euglenozoa</taxon>
        <taxon>Kinetoplastea</taxon>
        <taxon>Metakinetoplastina</taxon>
        <taxon>Trypanosomatida</taxon>
        <taxon>Trypanosomatidae</taxon>
        <taxon>Trypanosoma</taxon>
        <taxon>Nannomonas</taxon>
    </lineage>
</organism>
<evidence type="ECO:0000256" key="2">
    <source>
        <dbReference type="SAM" id="Phobius"/>
    </source>
</evidence>